<dbReference type="Gene3D" id="3.50.50.60">
    <property type="entry name" value="FAD/NAD(P)-binding domain"/>
    <property type="match status" value="1"/>
</dbReference>
<dbReference type="PANTHER" id="PTHR42685">
    <property type="entry name" value="GERANYLGERANYL DIPHOSPHATE REDUCTASE"/>
    <property type="match status" value="1"/>
</dbReference>
<dbReference type="PRINTS" id="PR00420">
    <property type="entry name" value="RNGMNOXGNASE"/>
</dbReference>
<keyword evidence="6" id="KW-1208">Phospholipid metabolism</keyword>
<evidence type="ECO:0000256" key="3">
    <source>
        <dbReference type="ARBA" id="ARBA00023002"/>
    </source>
</evidence>
<keyword evidence="3 9" id="KW-0560">Oxidoreductase</keyword>
<sequence length="354" mass="37869">MLHYDVLIVGAGPAGSSAARAAAQAGASVALVERRSAVGVPVRCAEYIPAMLVGQADVGKDYIAQATLGMRSYLHGHRIQDMAAPGYVIHRDKFDQALASAAADAGAHMLLGHCVLGREGGQGSCVMLSTPAGGMTSIKAKVVIGADGPHSRVAQWVGLPNTHCLPSIQVRLPLRKTLEHTCIYFDESITAGYAWLFPKGDVANVGLGMLRQRHTPGLRRVLRRFVRGLSALGLVRDEPLAFTGGWIPAGPPRPCVSGDILLAGDAAGHTHPITGAGIFQAVMGGQMAGRWAARAVREDRLAVLQGYADEWNDFYGDVLSHAYNRRLDWEGHNGVLDQSINRFWIGFREYYAAS</sequence>
<keyword evidence="5" id="KW-0594">Phospholipid biosynthesis</keyword>
<keyword evidence="4" id="KW-0443">Lipid metabolism</keyword>
<keyword evidence="2" id="KW-0285">Flavoprotein</keyword>
<dbReference type="EMBL" id="FMJC01000002">
    <property type="protein sequence ID" value="SCM74362.1"/>
    <property type="molecule type" value="Genomic_DNA"/>
</dbReference>
<evidence type="ECO:0000256" key="1">
    <source>
        <dbReference type="ARBA" id="ARBA00022516"/>
    </source>
</evidence>
<dbReference type="Pfam" id="PF01494">
    <property type="entry name" value="FAD_binding_3"/>
    <property type="match status" value="1"/>
</dbReference>
<feature type="domain" description="FAD-binding" evidence="7">
    <location>
        <begin position="4"/>
        <end position="160"/>
    </location>
</feature>
<gene>
    <name evidence="9" type="ORF">KL86DES1_21891</name>
</gene>
<dbReference type="PANTHER" id="PTHR42685:SF18">
    <property type="entry name" value="DIGERANYLGERANYLGLYCEROPHOSPHOLIPID REDUCTASE"/>
    <property type="match status" value="1"/>
</dbReference>
<feature type="domain" description="Digeranylgeranylglycerophospholipid reductase catalytic" evidence="8">
    <location>
        <begin position="180"/>
        <end position="227"/>
    </location>
</feature>
<dbReference type="SUPFAM" id="SSF51905">
    <property type="entry name" value="FAD/NAD(P)-binding domain"/>
    <property type="match status" value="1"/>
</dbReference>
<dbReference type="AlphaFoldDB" id="A0A212L9V8"/>
<dbReference type="InterPro" id="IPR054715">
    <property type="entry name" value="GGR_cat"/>
</dbReference>
<dbReference type="GO" id="GO:0016628">
    <property type="term" value="F:oxidoreductase activity, acting on the CH-CH group of donors, NAD or NADP as acceptor"/>
    <property type="evidence" value="ECO:0007669"/>
    <property type="project" value="InterPro"/>
</dbReference>
<dbReference type="InterPro" id="IPR050407">
    <property type="entry name" value="Geranylgeranyl_reductase"/>
</dbReference>
<dbReference type="InterPro" id="IPR011777">
    <property type="entry name" value="Geranylgeranyl_Rdtase_fam"/>
</dbReference>
<evidence type="ECO:0000256" key="4">
    <source>
        <dbReference type="ARBA" id="ARBA00023098"/>
    </source>
</evidence>
<dbReference type="NCBIfam" id="TIGR02032">
    <property type="entry name" value="GG-red-SF"/>
    <property type="match status" value="1"/>
</dbReference>
<keyword evidence="1" id="KW-0444">Lipid biosynthesis</keyword>
<protein>
    <submittedName>
        <fullName evidence="9">Digeranylgeranylglycerophospholipid reductase</fullName>
        <ecNumber evidence="9">1.3.1.-</ecNumber>
    </submittedName>
</protein>
<dbReference type="Gene3D" id="3.30.9.10">
    <property type="entry name" value="D-Amino Acid Oxidase, subunit A, domain 2"/>
    <property type="match status" value="1"/>
</dbReference>
<reference evidence="9" key="1">
    <citation type="submission" date="2016-08" db="EMBL/GenBank/DDBJ databases">
        <authorList>
            <person name="Seilhamer J.J."/>
        </authorList>
    </citation>
    <scope>NUCLEOTIDE SEQUENCE</scope>
    <source>
        <strain evidence="9">86-1</strain>
    </source>
</reference>
<evidence type="ECO:0000259" key="7">
    <source>
        <dbReference type="Pfam" id="PF01494"/>
    </source>
</evidence>
<evidence type="ECO:0000256" key="5">
    <source>
        <dbReference type="ARBA" id="ARBA00023209"/>
    </source>
</evidence>
<dbReference type="GO" id="GO:0008654">
    <property type="term" value="P:phospholipid biosynthetic process"/>
    <property type="evidence" value="ECO:0007669"/>
    <property type="project" value="UniProtKB-KW"/>
</dbReference>
<evidence type="ECO:0000256" key="2">
    <source>
        <dbReference type="ARBA" id="ARBA00022630"/>
    </source>
</evidence>
<dbReference type="GO" id="GO:0071949">
    <property type="term" value="F:FAD binding"/>
    <property type="evidence" value="ECO:0007669"/>
    <property type="project" value="InterPro"/>
</dbReference>
<proteinExistence type="predicted"/>
<evidence type="ECO:0000256" key="6">
    <source>
        <dbReference type="ARBA" id="ARBA00023264"/>
    </source>
</evidence>
<dbReference type="InterPro" id="IPR002938">
    <property type="entry name" value="FAD-bd"/>
</dbReference>
<accession>A0A212L9V8</accession>
<dbReference type="EC" id="1.3.1.-" evidence="9"/>
<evidence type="ECO:0000313" key="9">
    <source>
        <dbReference type="EMBL" id="SCM74362.1"/>
    </source>
</evidence>
<organism evidence="9">
    <name type="scientific">uncultured Desulfovibrio sp</name>
    <dbReference type="NCBI Taxonomy" id="167968"/>
    <lineage>
        <taxon>Bacteria</taxon>
        <taxon>Pseudomonadati</taxon>
        <taxon>Thermodesulfobacteriota</taxon>
        <taxon>Desulfovibrionia</taxon>
        <taxon>Desulfovibrionales</taxon>
        <taxon>Desulfovibrionaceae</taxon>
        <taxon>Desulfovibrio</taxon>
        <taxon>environmental samples</taxon>
    </lineage>
</organism>
<dbReference type="RefSeq" id="WP_179981123.1">
    <property type="nucleotide sequence ID" value="NZ_LT608333.1"/>
</dbReference>
<name>A0A212L9V8_9BACT</name>
<dbReference type="Pfam" id="PF22578">
    <property type="entry name" value="GGR_cat"/>
    <property type="match status" value="1"/>
</dbReference>
<dbReference type="InterPro" id="IPR036188">
    <property type="entry name" value="FAD/NAD-bd_sf"/>
</dbReference>
<evidence type="ECO:0000259" key="8">
    <source>
        <dbReference type="Pfam" id="PF22578"/>
    </source>
</evidence>